<evidence type="ECO:0000256" key="1">
    <source>
        <dbReference type="SAM" id="Phobius"/>
    </source>
</evidence>
<dbReference type="EMBL" id="CDMG01000002">
    <property type="protein sequence ID" value="CRF51958.1"/>
    <property type="molecule type" value="Genomic_DNA"/>
</dbReference>
<evidence type="ECO:0000313" key="2">
    <source>
        <dbReference type="EMBL" id="CRF51958.1"/>
    </source>
</evidence>
<protein>
    <submittedName>
        <fullName evidence="2">Uncharacterized protein</fullName>
    </submittedName>
</protein>
<organism evidence="2 3">
    <name type="scientific">Helicobacter ailurogastricus</name>
    <dbReference type="NCBI Taxonomy" id="1578720"/>
    <lineage>
        <taxon>Bacteria</taxon>
        <taxon>Pseudomonadati</taxon>
        <taxon>Campylobacterota</taxon>
        <taxon>Epsilonproteobacteria</taxon>
        <taxon>Campylobacterales</taxon>
        <taxon>Helicobacteraceae</taxon>
        <taxon>Helicobacter</taxon>
    </lineage>
</organism>
<keyword evidence="1" id="KW-1133">Transmembrane helix</keyword>
<sequence>MGLFLSLFYFIYVLVALTPAWAIFYLHTTAFSFLKLACILLGAVGCALFSYFYMRLIEKHIPPSDKMRTVEMVEVAEPKYIPIYIAYFVIAVSFEHCKEYKIFIVVFILIYLLILKGKFSYFNPYLLFFGYHFYEISIDLNKTHGQNYAKFKVFLISKRTLKEEMQYSKLIRLNDFVFLDKEKE</sequence>
<feature type="transmembrane region" description="Helical" evidence="1">
    <location>
        <begin position="7"/>
        <end position="27"/>
    </location>
</feature>
<dbReference type="Proteomes" id="UP000043437">
    <property type="component" value="Unassembled WGS sequence"/>
</dbReference>
<feature type="transmembrane region" description="Helical" evidence="1">
    <location>
        <begin position="100"/>
        <end position="117"/>
    </location>
</feature>
<accession>A0A0K2XZ64</accession>
<feature type="transmembrane region" description="Helical" evidence="1">
    <location>
        <begin position="75"/>
        <end position="94"/>
    </location>
</feature>
<keyword evidence="1" id="KW-0812">Transmembrane</keyword>
<reference evidence="3" key="1">
    <citation type="submission" date="2014-12" db="EMBL/GenBank/DDBJ databases">
        <authorList>
            <person name="Jaenicke S."/>
        </authorList>
    </citation>
    <scope>NUCLEOTIDE SEQUENCE [LARGE SCALE GENOMIC DNA]</scope>
</reference>
<evidence type="ECO:0000313" key="3">
    <source>
        <dbReference type="Proteomes" id="UP000043437"/>
    </source>
</evidence>
<proteinExistence type="predicted"/>
<keyword evidence="1" id="KW-0472">Membrane</keyword>
<gene>
    <name evidence="2" type="ORF">HAL07_00840</name>
</gene>
<name>A0A0K2XZ64_9HELI</name>
<feature type="transmembrane region" description="Helical" evidence="1">
    <location>
        <begin position="33"/>
        <end position="54"/>
    </location>
</feature>
<dbReference type="AlphaFoldDB" id="A0A0K2XZ64"/>